<gene>
    <name evidence="8" type="ORF">FXF69_27605</name>
</gene>
<evidence type="ECO:0000256" key="3">
    <source>
        <dbReference type="ARBA" id="ARBA00022475"/>
    </source>
</evidence>
<comment type="caution">
    <text evidence="8">The sequence shown here is derived from an EMBL/GenBank/DDBJ whole genome shotgun (WGS) entry which is preliminary data.</text>
</comment>
<organism evidence="8 9">
    <name type="scientific">Actinomadura chibensis</name>
    <dbReference type="NCBI Taxonomy" id="392828"/>
    <lineage>
        <taxon>Bacteria</taxon>
        <taxon>Bacillati</taxon>
        <taxon>Actinomycetota</taxon>
        <taxon>Actinomycetes</taxon>
        <taxon>Streptosporangiales</taxon>
        <taxon>Thermomonosporaceae</taxon>
        <taxon>Actinomadura</taxon>
    </lineage>
</organism>
<protein>
    <recommendedName>
        <fullName evidence="10">Na+/H+ antiporter subunit E</fullName>
    </recommendedName>
</protein>
<evidence type="ECO:0000256" key="4">
    <source>
        <dbReference type="ARBA" id="ARBA00022692"/>
    </source>
</evidence>
<dbReference type="EMBL" id="VSFG01000006">
    <property type="protein sequence ID" value="TYB43559.1"/>
    <property type="molecule type" value="Genomic_DNA"/>
</dbReference>
<reference evidence="8 9" key="1">
    <citation type="submission" date="2019-08" db="EMBL/GenBank/DDBJ databases">
        <title>Actinomadura sp. nov. CYP1-5 isolated from mountain soil.</title>
        <authorList>
            <person name="Songsumanus A."/>
            <person name="Kuncharoen N."/>
            <person name="Kudo T."/>
            <person name="Yuki M."/>
            <person name="Igarashi Y."/>
            <person name="Tanasupawat S."/>
        </authorList>
    </citation>
    <scope>NUCLEOTIDE SEQUENCE [LARGE SCALE GENOMIC DNA]</scope>
    <source>
        <strain evidence="8 9">JCM 14158</strain>
    </source>
</reference>
<dbReference type="PANTHER" id="PTHR34584:SF1">
    <property type="entry name" value="NA(+)_H(+) ANTIPORTER SUBUNIT E1"/>
    <property type="match status" value="1"/>
</dbReference>
<keyword evidence="9" id="KW-1185">Reference proteome</keyword>
<evidence type="ECO:0000256" key="7">
    <source>
        <dbReference type="SAM" id="MobiDB-lite"/>
    </source>
</evidence>
<comment type="similarity">
    <text evidence="2">Belongs to the CPA3 antiporters (TC 2.A.63) subunit E family.</text>
</comment>
<evidence type="ECO:0000256" key="1">
    <source>
        <dbReference type="ARBA" id="ARBA00004651"/>
    </source>
</evidence>
<feature type="compositionally biased region" description="Basic and acidic residues" evidence="7">
    <location>
        <begin position="1"/>
        <end position="10"/>
    </location>
</feature>
<evidence type="ECO:0000256" key="6">
    <source>
        <dbReference type="ARBA" id="ARBA00023136"/>
    </source>
</evidence>
<evidence type="ECO:0008006" key="10">
    <source>
        <dbReference type="Google" id="ProtNLM"/>
    </source>
</evidence>
<evidence type="ECO:0000313" key="8">
    <source>
        <dbReference type="EMBL" id="TYB43559.1"/>
    </source>
</evidence>
<evidence type="ECO:0000256" key="5">
    <source>
        <dbReference type="ARBA" id="ARBA00022989"/>
    </source>
</evidence>
<keyword evidence="3" id="KW-1003">Cell membrane</keyword>
<proteinExistence type="inferred from homology"/>
<name>A0A5D0NGU4_9ACTN</name>
<comment type="subcellular location">
    <subcellularLocation>
        <location evidence="1">Cell membrane</location>
        <topology evidence="1">Multi-pass membrane protein</topology>
    </subcellularLocation>
</comment>
<dbReference type="GO" id="GO:0008324">
    <property type="term" value="F:monoatomic cation transmembrane transporter activity"/>
    <property type="evidence" value="ECO:0007669"/>
    <property type="project" value="InterPro"/>
</dbReference>
<sequence>MEPPRRDRPARPGRLPARRPERGGPVNRHVGSRLAVGAWLLAVWLLLWGRVDGATVVGGVAAVLVAYRVTRLPAVPIVTRVRPVRLAESALEFARDLVVSSAVIGWHALRAPGRIRGAIVEVAARSRSQVVLMAVMTSTSLRPGTLLVGVDWDRAVLRVHGMPVRDRAEADAVRAGVLHTERGLTRALAVSGDPPAEDPRTEER</sequence>
<evidence type="ECO:0000313" key="9">
    <source>
        <dbReference type="Proteomes" id="UP000323380"/>
    </source>
</evidence>
<keyword evidence="6" id="KW-0472">Membrane</keyword>
<dbReference type="Pfam" id="PF01899">
    <property type="entry name" value="MNHE"/>
    <property type="match status" value="1"/>
</dbReference>
<dbReference type="InterPro" id="IPR002758">
    <property type="entry name" value="Cation_antiport_E"/>
</dbReference>
<keyword evidence="4" id="KW-0812">Transmembrane</keyword>
<accession>A0A5D0NGU4</accession>
<dbReference type="STRING" id="1220554.GCA_001552135_00406"/>
<feature type="region of interest" description="Disordered" evidence="7">
    <location>
        <begin position="1"/>
        <end position="26"/>
    </location>
</feature>
<dbReference type="GO" id="GO:0005886">
    <property type="term" value="C:plasma membrane"/>
    <property type="evidence" value="ECO:0007669"/>
    <property type="project" value="UniProtKB-SubCell"/>
</dbReference>
<evidence type="ECO:0000256" key="2">
    <source>
        <dbReference type="ARBA" id="ARBA00006228"/>
    </source>
</evidence>
<dbReference type="PANTHER" id="PTHR34584">
    <property type="entry name" value="NA(+)/H(+) ANTIPORTER SUBUNIT E1"/>
    <property type="match status" value="1"/>
</dbReference>
<dbReference type="Proteomes" id="UP000323380">
    <property type="component" value="Unassembled WGS sequence"/>
</dbReference>
<keyword evidence="5" id="KW-1133">Transmembrane helix</keyword>
<dbReference type="AlphaFoldDB" id="A0A5D0NGU4"/>